<name>A0A1C1YT88_9HYPH</name>
<comment type="caution">
    <text evidence="2">The sequence shown here is derived from an EMBL/GenBank/DDBJ whole genome shotgun (WGS) entry which is preliminary data.</text>
</comment>
<dbReference type="STRING" id="1480615.AWJ14_17710"/>
<organism evidence="2 3">
    <name type="scientific">Hoeflea olei</name>
    <dbReference type="NCBI Taxonomy" id="1480615"/>
    <lineage>
        <taxon>Bacteria</taxon>
        <taxon>Pseudomonadati</taxon>
        <taxon>Pseudomonadota</taxon>
        <taxon>Alphaproteobacteria</taxon>
        <taxon>Hyphomicrobiales</taxon>
        <taxon>Rhizobiaceae</taxon>
        <taxon>Hoeflea</taxon>
    </lineage>
</organism>
<proteinExistence type="predicted"/>
<dbReference type="InterPro" id="IPR021265">
    <property type="entry name" value="DUF2842"/>
</dbReference>
<keyword evidence="1" id="KW-0812">Transmembrane</keyword>
<keyword evidence="1" id="KW-0472">Membrane</keyword>
<evidence type="ECO:0000256" key="1">
    <source>
        <dbReference type="SAM" id="Phobius"/>
    </source>
</evidence>
<gene>
    <name evidence="2" type="ORF">AWJ14_17710</name>
</gene>
<reference evidence="2 3" key="1">
    <citation type="submission" date="2015-12" db="EMBL/GenBank/DDBJ databases">
        <authorList>
            <person name="Shamseldin A."/>
            <person name="Moawad H."/>
            <person name="Abd El-Rahim W.M."/>
            <person name="Sadowsky M.J."/>
        </authorList>
    </citation>
    <scope>NUCLEOTIDE SEQUENCE [LARGE SCALE GENOMIC DNA]</scope>
    <source>
        <strain evidence="2 3">JC234</strain>
    </source>
</reference>
<dbReference type="Proteomes" id="UP000094795">
    <property type="component" value="Unassembled WGS sequence"/>
</dbReference>
<accession>A0A1C1YT88</accession>
<dbReference type="RefSeq" id="WP_066181550.1">
    <property type="nucleotide sequence ID" value="NZ_LQZT01000034.1"/>
</dbReference>
<dbReference type="Pfam" id="PF11003">
    <property type="entry name" value="DUF2842"/>
    <property type="match status" value="1"/>
</dbReference>
<evidence type="ECO:0008006" key="4">
    <source>
        <dbReference type="Google" id="ProtNLM"/>
    </source>
</evidence>
<dbReference type="EMBL" id="LQZT01000034">
    <property type="protein sequence ID" value="OCW56759.1"/>
    <property type="molecule type" value="Genomic_DNA"/>
</dbReference>
<protein>
    <recommendedName>
        <fullName evidence="4">DUF2842 domain-containing protein</fullName>
    </recommendedName>
</protein>
<feature type="transmembrane region" description="Helical" evidence="1">
    <location>
        <begin position="12"/>
        <end position="31"/>
    </location>
</feature>
<evidence type="ECO:0000313" key="2">
    <source>
        <dbReference type="EMBL" id="OCW56759.1"/>
    </source>
</evidence>
<feature type="transmembrane region" description="Helical" evidence="1">
    <location>
        <begin position="43"/>
        <end position="63"/>
    </location>
</feature>
<evidence type="ECO:0000313" key="3">
    <source>
        <dbReference type="Proteomes" id="UP000094795"/>
    </source>
</evidence>
<dbReference type="OrthoDB" id="7510023at2"/>
<sequence length="72" mass="8386">MPVRLRKFIGTLIIIVLVVVYALVANTIATYKLAESQWYVHLAYFLFTGLLWIVPAMLVIRWMEGPPRPKQR</sequence>
<keyword evidence="1" id="KW-1133">Transmembrane helix</keyword>
<dbReference type="AlphaFoldDB" id="A0A1C1YT88"/>
<keyword evidence="3" id="KW-1185">Reference proteome</keyword>